<dbReference type="EMBL" id="MU853595">
    <property type="protein sequence ID" value="KAK4142640.1"/>
    <property type="molecule type" value="Genomic_DNA"/>
</dbReference>
<dbReference type="PANTHER" id="PTHR35870:SF6">
    <property type="entry name" value="MGS207 PROTEIN"/>
    <property type="match status" value="1"/>
</dbReference>
<accession>A0AAN6ZKI2</accession>
<gene>
    <name evidence="2" type="ORF">C8A04DRAFT_38167</name>
</gene>
<dbReference type="GO" id="GO:0016491">
    <property type="term" value="F:oxidoreductase activity"/>
    <property type="evidence" value="ECO:0007669"/>
    <property type="project" value="UniProtKB-KW"/>
</dbReference>
<dbReference type="GeneID" id="87820754"/>
<evidence type="ECO:0000313" key="3">
    <source>
        <dbReference type="Proteomes" id="UP001302676"/>
    </source>
</evidence>
<reference evidence="2" key="1">
    <citation type="journal article" date="2023" name="Mol. Phylogenet. Evol.">
        <title>Genome-scale phylogeny and comparative genomics of the fungal order Sordariales.</title>
        <authorList>
            <person name="Hensen N."/>
            <person name="Bonometti L."/>
            <person name="Westerberg I."/>
            <person name="Brannstrom I.O."/>
            <person name="Guillou S."/>
            <person name="Cros-Aarteil S."/>
            <person name="Calhoun S."/>
            <person name="Haridas S."/>
            <person name="Kuo A."/>
            <person name="Mondo S."/>
            <person name="Pangilinan J."/>
            <person name="Riley R."/>
            <person name="LaButti K."/>
            <person name="Andreopoulos B."/>
            <person name="Lipzen A."/>
            <person name="Chen C."/>
            <person name="Yan M."/>
            <person name="Daum C."/>
            <person name="Ng V."/>
            <person name="Clum A."/>
            <person name="Steindorff A."/>
            <person name="Ohm R.A."/>
            <person name="Martin F."/>
            <person name="Silar P."/>
            <person name="Natvig D.O."/>
            <person name="Lalanne C."/>
            <person name="Gautier V."/>
            <person name="Ament-Velasquez S.L."/>
            <person name="Kruys A."/>
            <person name="Hutchinson M.I."/>
            <person name="Powell A.J."/>
            <person name="Barry K."/>
            <person name="Miller A.N."/>
            <person name="Grigoriev I.V."/>
            <person name="Debuchy R."/>
            <person name="Gladieux P."/>
            <person name="Hiltunen Thoren M."/>
            <person name="Johannesson H."/>
        </authorList>
    </citation>
    <scope>NUCLEOTIDE SEQUENCE</scope>
    <source>
        <strain evidence="2">CBS 141.50</strain>
    </source>
</reference>
<organism evidence="2 3">
    <name type="scientific">Dichotomopilus funicola</name>
    <dbReference type="NCBI Taxonomy" id="1934379"/>
    <lineage>
        <taxon>Eukaryota</taxon>
        <taxon>Fungi</taxon>
        <taxon>Dikarya</taxon>
        <taxon>Ascomycota</taxon>
        <taxon>Pezizomycotina</taxon>
        <taxon>Sordariomycetes</taxon>
        <taxon>Sordariomycetidae</taxon>
        <taxon>Sordariales</taxon>
        <taxon>Chaetomiaceae</taxon>
        <taxon>Dichotomopilus</taxon>
    </lineage>
</organism>
<proteinExistence type="predicted"/>
<comment type="caution">
    <text evidence="2">The sequence shown here is derived from an EMBL/GenBank/DDBJ whole genome shotgun (WGS) entry which is preliminary data.</text>
</comment>
<dbReference type="InterPro" id="IPR025337">
    <property type="entry name" value="Questin_oxidase-like"/>
</dbReference>
<evidence type="ECO:0008006" key="4">
    <source>
        <dbReference type="Google" id="ProtNLM"/>
    </source>
</evidence>
<keyword evidence="3" id="KW-1185">Reference proteome</keyword>
<dbReference type="RefSeq" id="XP_062636011.1">
    <property type="nucleotide sequence ID" value="XM_062784141.1"/>
</dbReference>
<sequence length="436" mass="49650">MASILSYLPLVNRLLAAPSEPPAVKLTPVEVFNVETNPDKRARTLKHLLRANHVNHALLYRNLQFDNHMVYALCTAYQLGAGPEQLHYVYNEEAKLLLPWPDSPGQIAEDNWVDCVGDKHYQRAFIDFFEDELALKHAYDWRKMVPEFLFHPERPLVSCLVGGLGHPLIHLAYAYEFDSRTIAVEAITQAAIQHNFLHRYTDDPSYTRPSPFSSSSPRDLFQKLSHDTRFDGLFGTPGWRNVKALFDHHEDLLLDYWNAWDLTPPQGAASGGGNDITAHFRAAQSAAFSVVIASAAPGTAAYNLFLVHILTTSHAVRILLPHIPARYHVLLLRQWWLLALAVYIGMLRPKINDDWIPSEPEYLEGKGWEYAEKKAMASEWRGDAHYIKTVWMLRGAATTWGDENNRYLAGAVRFVDEFKGWVDPGYGSKEFVEWDI</sequence>
<evidence type="ECO:0000256" key="1">
    <source>
        <dbReference type="ARBA" id="ARBA00023002"/>
    </source>
</evidence>
<name>A0AAN6ZKI2_9PEZI</name>
<reference evidence="2" key="2">
    <citation type="submission" date="2023-05" db="EMBL/GenBank/DDBJ databases">
        <authorList>
            <consortium name="Lawrence Berkeley National Laboratory"/>
            <person name="Steindorff A."/>
            <person name="Hensen N."/>
            <person name="Bonometti L."/>
            <person name="Westerberg I."/>
            <person name="Brannstrom I.O."/>
            <person name="Guillou S."/>
            <person name="Cros-Aarteil S."/>
            <person name="Calhoun S."/>
            <person name="Haridas S."/>
            <person name="Kuo A."/>
            <person name="Mondo S."/>
            <person name="Pangilinan J."/>
            <person name="Riley R."/>
            <person name="Labutti K."/>
            <person name="Andreopoulos B."/>
            <person name="Lipzen A."/>
            <person name="Chen C."/>
            <person name="Yanf M."/>
            <person name="Daum C."/>
            <person name="Ng V."/>
            <person name="Clum A."/>
            <person name="Ohm R."/>
            <person name="Martin F."/>
            <person name="Silar P."/>
            <person name="Natvig D."/>
            <person name="Lalanne C."/>
            <person name="Gautier V."/>
            <person name="Ament-Velasquez S.L."/>
            <person name="Kruys A."/>
            <person name="Hutchinson M.I."/>
            <person name="Powell A.J."/>
            <person name="Barry K."/>
            <person name="Miller A.N."/>
            <person name="Grigoriev I.V."/>
            <person name="Debuchy R."/>
            <person name="Gladieux P."/>
            <person name="Thoren M.H."/>
            <person name="Johannesson H."/>
        </authorList>
    </citation>
    <scope>NUCLEOTIDE SEQUENCE</scope>
    <source>
        <strain evidence="2">CBS 141.50</strain>
    </source>
</reference>
<dbReference type="PANTHER" id="PTHR35870">
    <property type="entry name" value="PROTEIN, PUTATIVE (AFU_ORTHOLOGUE AFUA_5G03330)-RELATED"/>
    <property type="match status" value="1"/>
</dbReference>
<dbReference type="Pfam" id="PF14027">
    <property type="entry name" value="Questin_oxidase"/>
    <property type="match status" value="1"/>
</dbReference>
<evidence type="ECO:0000313" key="2">
    <source>
        <dbReference type="EMBL" id="KAK4142640.1"/>
    </source>
</evidence>
<protein>
    <recommendedName>
        <fullName evidence="4">MGS207 protein</fullName>
    </recommendedName>
</protein>
<dbReference type="AlphaFoldDB" id="A0AAN6ZKI2"/>
<dbReference type="Proteomes" id="UP001302676">
    <property type="component" value="Unassembled WGS sequence"/>
</dbReference>
<keyword evidence="1" id="KW-0560">Oxidoreductase</keyword>